<feature type="transmembrane region" description="Helical" evidence="8">
    <location>
        <begin position="371"/>
        <end position="389"/>
    </location>
</feature>
<dbReference type="EMBL" id="JBBPFD010000129">
    <property type="protein sequence ID" value="KAK7880203.1"/>
    <property type="molecule type" value="Genomic_DNA"/>
</dbReference>
<feature type="compositionally biased region" description="Polar residues" evidence="7">
    <location>
        <begin position="62"/>
        <end position="90"/>
    </location>
</feature>
<evidence type="ECO:0000256" key="1">
    <source>
        <dbReference type="ARBA" id="ARBA00001961"/>
    </source>
</evidence>
<feature type="region of interest" description="Disordered" evidence="7">
    <location>
        <begin position="336"/>
        <end position="363"/>
    </location>
</feature>
<evidence type="ECO:0000256" key="4">
    <source>
        <dbReference type="ARBA" id="ARBA00022964"/>
    </source>
</evidence>
<keyword evidence="8" id="KW-0472">Membrane</keyword>
<dbReference type="GO" id="GO:0031418">
    <property type="term" value="F:L-ascorbic acid binding"/>
    <property type="evidence" value="ECO:0007669"/>
    <property type="project" value="UniProtKB-KW"/>
</dbReference>
<dbReference type="Gene3D" id="2.60.120.620">
    <property type="entry name" value="q2cbj1_9rhob like domain"/>
    <property type="match status" value="1"/>
</dbReference>
<dbReference type="Pfam" id="PF13640">
    <property type="entry name" value="2OG-FeII_Oxy_3"/>
    <property type="match status" value="1"/>
</dbReference>
<evidence type="ECO:0000313" key="10">
    <source>
        <dbReference type="EMBL" id="KAK7880203.1"/>
    </source>
</evidence>
<accession>A0AAW0MLI5</accession>
<evidence type="ECO:0000256" key="6">
    <source>
        <dbReference type="ARBA" id="ARBA00023004"/>
    </source>
</evidence>
<keyword evidence="3" id="KW-0847">Vitamin C</keyword>
<comment type="caution">
    <text evidence="10">The sequence shown here is derived from an EMBL/GenBank/DDBJ whole genome shotgun (WGS) entry which is preliminary data.</text>
</comment>
<dbReference type="InterPro" id="IPR045054">
    <property type="entry name" value="P4HA-like"/>
</dbReference>
<dbReference type="GO" id="GO:0005506">
    <property type="term" value="F:iron ion binding"/>
    <property type="evidence" value="ECO:0007669"/>
    <property type="project" value="InterPro"/>
</dbReference>
<evidence type="ECO:0000313" key="11">
    <source>
        <dbReference type="Proteomes" id="UP001460270"/>
    </source>
</evidence>
<feature type="domain" description="Prolyl 4-hydroxylase alpha subunit" evidence="9">
    <location>
        <begin position="152"/>
        <end position="318"/>
    </location>
</feature>
<sequence>LRTEQYSVNFQLQGQSSGPDFGSNLRPDFRAKLRTRLSGSNSGPDFRVKPQDQTSDFRVKPQDQTSGSNLRTRLQGQAQDQTSGPPSSTENLKKTLRETRENMEENSERDAKSHGRTAVSVLRLKIKVWLFQKRFNYSIFKRLLSSSGSHDMSLNIGPIISLNFITVFSDIGQTSGPDFRACVHKSVISLFTVSRLRSHYAWLGSFEHPVVDQINSRIQAVTGLDVSTAEDLQVANYGVGGQYEPHFDFGRKDEPDAFEELGTGNRIATWLLYMSDVQAGGATVFTDIGAAIKPRRALQCSGTTCSALEKEIIELDMQLVLFWWETNGFLTNGSMSEDKSSDAAVASDQPTDPSPGPGPDPGPGLGLTNRLILVLVLALVLALALALVLS</sequence>
<dbReference type="AlphaFoldDB" id="A0AAW0MLI5"/>
<keyword evidence="6" id="KW-0408">Iron</keyword>
<evidence type="ECO:0000256" key="8">
    <source>
        <dbReference type="SAM" id="Phobius"/>
    </source>
</evidence>
<reference evidence="11" key="1">
    <citation type="submission" date="2024-04" db="EMBL/GenBank/DDBJ databases">
        <title>Salinicola lusitanus LLJ914,a marine bacterium isolated from the Okinawa Trough.</title>
        <authorList>
            <person name="Li J."/>
        </authorList>
    </citation>
    <scope>NUCLEOTIDE SEQUENCE [LARGE SCALE GENOMIC DNA]</scope>
</reference>
<dbReference type="GO" id="GO:0004656">
    <property type="term" value="F:procollagen-proline 4-dioxygenase activity"/>
    <property type="evidence" value="ECO:0007669"/>
    <property type="project" value="TreeGrafter"/>
</dbReference>
<feature type="compositionally biased region" description="Basic and acidic residues" evidence="7">
    <location>
        <begin position="46"/>
        <end position="61"/>
    </location>
</feature>
<dbReference type="SMART" id="SM00702">
    <property type="entry name" value="P4Hc"/>
    <property type="match status" value="1"/>
</dbReference>
<dbReference type="PANTHER" id="PTHR10869">
    <property type="entry name" value="PROLYL 4-HYDROXYLASE ALPHA SUBUNIT"/>
    <property type="match status" value="1"/>
</dbReference>
<keyword evidence="11" id="KW-1185">Reference proteome</keyword>
<organism evidence="10 11">
    <name type="scientific">Mugilogobius chulae</name>
    <name type="common">yellowstripe goby</name>
    <dbReference type="NCBI Taxonomy" id="88201"/>
    <lineage>
        <taxon>Eukaryota</taxon>
        <taxon>Metazoa</taxon>
        <taxon>Chordata</taxon>
        <taxon>Craniata</taxon>
        <taxon>Vertebrata</taxon>
        <taxon>Euteleostomi</taxon>
        <taxon>Actinopterygii</taxon>
        <taxon>Neopterygii</taxon>
        <taxon>Teleostei</taxon>
        <taxon>Neoteleostei</taxon>
        <taxon>Acanthomorphata</taxon>
        <taxon>Gobiaria</taxon>
        <taxon>Gobiiformes</taxon>
        <taxon>Gobioidei</taxon>
        <taxon>Gobiidae</taxon>
        <taxon>Gobionellinae</taxon>
        <taxon>Mugilogobius</taxon>
    </lineage>
</organism>
<evidence type="ECO:0000256" key="3">
    <source>
        <dbReference type="ARBA" id="ARBA00022896"/>
    </source>
</evidence>
<dbReference type="InterPro" id="IPR006620">
    <property type="entry name" value="Pro_4_hyd_alph"/>
</dbReference>
<protein>
    <recommendedName>
        <fullName evidence="9">Prolyl 4-hydroxylase alpha subunit domain-containing protein</fullName>
    </recommendedName>
</protein>
<evidence type="ECO:0000256" key="5">
    <source>
        <dbReference type="ARBA" id="ARBA00023002"/>
    </source>
</evidence>
<keyword evidence="5" id="KW-0560">Oxidoreductase</keyword>
<dbReference type="GO" id="GO:0005783">
    <property type="term" value="C:endoplasmic reticulum"/>
    <property type="evidence" value="ECO:0007669"/>
    <property type="project" value="TreeGrafter"/>
</dbReference>
<keyword evidence="8" id="KW-1133">Transmembrane helix</keyword>
<keyword evidence="8" id="KW-0812">Transmembrane</keyword>
<evidence type="ECO:0000259" key="9">
    <source>
        <dbReference type="SMART" id="SM00702"/>
    </source>
</evidence>
<evidence type="ECO:0000256" key="2">
    <source>
        <dbReference type="ARBA" id="ARBA00022723"/>
    </source>
</evidence>
<dbReference type="Proteomes" id="UP001460270">
    <property type="component" value="Unassembled WGS sequence"/>
</dbReference>
<gene>
    <name evidence="10" type="ORF">WMY93_033136</name>
</gene>
<proteinExistence type="predicted"/>
<keyword evidence="4" id="KW-0223">Dioxygenase</keyword>
<feature type="non-terminal residue" evidence="10">
    <location>
        <position position="1"/>
    </location>
</feature>
<dbReference type="InterPro" id="IPR044862">
    <property type="entry name" value="Pro_4_hyd_alph_FE2OG_OXY"/>
</dbReference>
<evidence type="ECO:0000256" key="7">
    <source>
        <dbReference type="SAM" id="MobiDB-lite"/>
    </source>
</evidence>
<name>A0AAW0MLI5_9GOBI</name>
<feature type="compositionally biased region" description="Pro residues" evidence="7">
    <location>
        <begin position="352"/>
        <end position="362"/>
    </location>
</feature>
<comment type="cofactor">
    <cofactor evidence="1">
        <name>L-ascorbate</name>
        <dbReference type="ChEBI" id="CHEBI:38290"/>
    </cofactor>
</comment>
<feature type="region of interest" description="Disordered" evidence="7">
    <location>
        <begin position="1"/>
        <end position="93"/>
    </location>
</feature>
<keyword evidence="2" id="KW-0479">Metal-binding</keyword>
<feature type="compositionally biased region" description="Polar residues" evidence="7">
    <location>
        <begin position="1"/>
        <end position="18"/>
    </location>
</feature>
<dbReference type="PANTHER" id="PTHR10869:SF221">
    <property type="entry name" value="PROCOLLAGEN-PROLINE 4-DIOXYGENASE"/>
    <property type="match status" value="1"/>
</dbReference>